<evidence type="ECO:0000313" key="3">
    <source>
        <dbReference type="EMBL" id="SPJ34042.1"/>
    </source>
</evidence>
<dbReference type="InterPro" id="IPR029058">
    <property type="entry name" value="AB_hydrolase_fold"/>
</dbReference>
<dbReference type="AlphaFoldDB" id="A0A2R8CMI0"/>
<dbReference type="GO" id="GO:0016787">
    <property type="term" value="F:hydrolase activity"/>
    <property type="evidence" value="ECO:0007669"/>
    <property type="project" value="UniProtKB-KW"/>
</dbReference>
<evidence type="ECO:0000313" key="4">
    <source>
        <dbReference type="Proteomes" id="UP000244934"/>
    </source>
</evidence>
<dbReference type="EC" id="2.3.1.12" evidence="3"/>
<keyword evidence="1" id="KW-0378">Hydrolase</keyword>
<protein>
    <submittedName>
        <fullName evidence="3">Dihydrolipoyllysine-residue acetyltransferase component of acetoin cleaving system</fullName>
        <ecNumber evidence="3">2.3.1.12</ecNumber>
    </submittedName>
</protein>
<name>A0A2R8CMI0_9GAMM</name>
<gene>
    <name evidence="3" type="primary">acoC</name>
    <name evidence="3" type="ORF">KSP9073_02074</name>
</gene>
<dbReference type="GO" id="GO:0004742">
    <property type="term" value="F:dihydrolipoyllysine-residue acetyltransferase activity"/>
    <property type="evidence" value="ECO:0007669"/>
    <property type="project" value="UniProtKB-EC"/>
</dbReference>
<reference evidence="4" key="1">
    <citation type="submission" date="2018-03" db="EMBL/GenBank/DDBJ databases">
        <authorList>
            <person name="Navarro De La Torre S."/>
        </authorList>
    </citation>
    <scope>NUCLEOTIDE SEQUENCE [LARGE SCALE GENOMIC DNA]</scope>
    <source>
        <strain evidence="4">EAod3</strain>
    </source>
</reference>
<dbReference type="GO" id="GO:0016020">
    <property type="term" value="C:membrane"/>
    <property type="evidence" value="ECO:0007669"/>
    <property type="project" value="TreeGrafter"/>
</dbReference>
<proteinExistence type="predicted"/>
<sequence length="263" mass="29034">MLNANVQRLHQGDNMLPLIDQGQSETALVMMHFFGNSHREWLEVIEHLGPEYRCIALDLPGFGDAADREGFDTCAMADQVEQTIDALGLERVVLIGHSFSGKVAMVLAARRPRWLVSMVLVAPAPAGPQPVSDEEREFQQAFDHSRAQAETFIDGAIARSLSPARYRDAVDDAMRASPEAWQAWPRHGSREDFSREVGVLDYPTLIVVGDQDPSLPPQTQKDLVLGQFAAPRLEVIPDHGHLLPMEMPKALADLIADFTVHAG</sequence>
<dbReference type="PANTHER" id="PTHR43798:SF31">
    <property type="entry name" value="AB HYDROLASE SUPERFAMILY PROTEIN YCLE"/>
    <property type="match status" value="1"/>
</dbReference>
<keyword evidence="3" id="KW-0808">Transferase</keyword>
<evidence type="ECO:0000259" key="2">
    <source>
        <dbReference type="Pfam" id="PF12697"/>
    </source>
</evidence>
<evidence type="ECO:0000256" key="1">
    <source>
        <dbReference type="ARBA" id="ARBA00022801"/>
    </source>
</evidence>
<dbReference type="InterPro" id="IPR050266">
    <property type="entry name" value="AB_hydrolase_sf"/>
</dbReference>
<dbReference type="InterPro" id="IPR000073">
    <property type="entry name" value="AB_hydrolase_1"/>
</dbReference>
<dbReference type="SUPFAM" id="SSF53474">
    <property type="entry name" value="alpha/beta-Hydrolases"/>
    <property type="match status" value="1"/>
</dbReference>
<dbReference type="Proteomes" id="UP000244934">
    <property type="component" value="Unassembled WGS sequence"/>
</dbReference>
<organism evidence="3 4">
    <name type="scientific">Kushneria phyllosphaerae</name>
    <dbReference type="NCBI Taxonomy" id="2100822"/>
    <lineage>
        <taxon>Bacteria</taxon>
        <taxon>Pseudomonadati</taxon>
        <taxon>Pseudomonadota</taxon>
        <taxon>Gammaproteobacteria</taxon>
        <taxon>Oceanospirillales</taxon>
        <taxon>Halomonadaceae</taxon>
        <taxon>Kushneria</taxon>
    </lineage>
</organism>
<dbReference type="Pfam" id="PF12697">
    <property type="entry name" value="Abhydrolase_6"/>
    <property type="match status" value="1"/>
</dbReference>
<keyword evidence="3" id="KW-0012">Acyltransferase</keyword>
<dbReference type="Gene3D" id="3.40.50.1820">
    <property type="entry name" value="alpha/beta hydrolase"/>
    <property type="match status" value="1"/>
</dbReference>
<keyword evidence="4" id="KW-1185">Reference proteome</keyword>
<accession>A0A2R8CMI0</accession>
<dbReference type="PANTHER" id="PTHR43798">
    <property type="entry name" value="MONOACYLGLYCEROL LIPASE"/>
    <property type="match status" value="1"/>
</dbReference>
<dbReference type="EMBL" id="ONZI01000003">
    <property type="protein sequence ID" value="SPJ34042.1"/>
    <property type="molecule type" value="Genomic_DNA"/>
</dbReference>
<dbReference type="PRINTS" id="PR00111">
    <property type="entry name" value="ABHYDROLASE"/>
</dbReference>
<feature type="domain" description="AB hydrolase-1" evidence="2">
    <location>
        <begin position="29"/>
        <end position="253"/>
    </location>
</feature>